<dbReference type="GO" id="GO:0005829">
    <property type="term" value="C:cytosol"/>
    <property type="evidence" value="ECO:0007669"/>
    <property type="project" value="TreeGrafter"/>
</dbReference>
<name>A0A7K1UFM9_9MICC</name>
<dbReference type="InterPro" id="IPR025246">
    <property type="entry name" value="IS30-like_HTH"/>
</dbReference>
<organism evidence="4 5">
    <name type="scientific">Nesterenkonia alkaliphila</name>
    <dbReference type="NCBI Taxonomy" id="1463631"/>
    <lineage>
        <taxon>Bacteria</taxon>
        <taxon>Bacillati</taxon>
        <taxon>Actinomycetota</taxon>
        <taxon>Actinomycetes</taxon>
        <taxon>Micrococcales</taxon>
        <taxon>Micrococcaceae</taxon>
        <taxon>Nesterenkonia</taxon>
    </lineage>
</organism>
<proteinExistence type="predicted"/>
<dbReference type="NCBIfam" id="NF033563">
    <property type="entry name" value="transpos_IS30"/>
    <property type="match status" value="1"/>
</dbReference>
<feature type="region of interest" description="Disordered" evidence="2">
    <location>
        <begin position="182"/>
        <end position="221"/>
    </location>
</feature>
<evidence type="ECO:0000259" key="3">
    <source>
        <dbReference type="PROSITE" id="PS50994"/>
    </source>
</evidence>
<comment type="caution">
    <text evidence="4">The sequence shown here is derived from an EMBL/GenBank/DDBJ whole genome shotgun (WGS) entry which is preliminary data.</text>
</comment>
<evidence type="ECO:0000313" key="5">
    <source>
        <dbReference type="Proteomes" id="UP000460157"/>
    </source>
</evidence>
<dbReference type="InterPro" id="IPR051917">
    <property type="entry name" value="Transposase-Integrase"/>
</dbReference>
<dbReference type="Pfam" id="PF00665">
    <property type="entry name" value="rve"/>
    <property type="match status" value="1"/>
</dbReference>
<evidence type="ECO:0000256" key="1">
    <source>
        <dbReference type="ARBA" id="ARBA00023172"/>
    </source>
</evidence>
<dbReference type="EMBL" id="WRPM01000020">
    <property type="protein sequence ID" value="MVT25283.1"/>
    <property type="molecule type" value="Genomic_DNA"/>
</dbReference>
<dbReference type="Pfam" id="PF13936">
    <property type="entry name" value="HTH_38"/>
    <property type="match status" value="1"/>
</dbReference>
<keyword evidence="1" id="KW-0233">DNA recombination</keyword>
<dbReference type="PROSITE" id="PS50994">
    <property type="entry name" value="INTEGRASE"/>
    <property type="match status" value="1"/>
</dbReference>
<sequence length="386" mass="44217">MQLRERGWSIAAAAREVGVSRSAGNNWSHGYKTYRHGQAVGVVAPLQRLEVRRISARFLSQDERIQLADLHQAGTSIRTIAVEMSRSPSTISRELRRNRRKDGAYRPFEAHRQAVSKRARHHQRRLHTSPELAGVVDELLRQRWSPQQVSRHLRAKYPEAPWMQLSPESIYQAIYEPGSAFLRPSPLAPHRRSPLRTGRENRRAHQARQQRRPRFEQPMLSIHQRPFAPEDRSEPGHWEGDLIVGKDAGSAIGTLVERRSRTLRLLHLPQRDGHSLHDALAMRMADLPQSMVRSITWDQGTEMARHLTITSTLGAPVYFCDSRSPWQRGSNENTNGLLRDYFPKGTELSRHSPEHLLAVENELNARPRRVLNDRTPAEVFTALVTS</sequence>
<protein>
    <submittedName>
        <fullName evidence="4">IS30 family transposase</fullName>
    </submittedName>
</protein>
<dbReference type="GO" id="GO:0004803">
    <property type="term" value="F:transposase activity"/>
    <property type="evidence" value="ECO:0007669"/>
    <property type="project" value="TreeGrafter"/>
</dbReference>
<dbReference type="GO" id="GO:0015074">
    <property type="term" value="P:DNA integration"/>
    <property type="evidence" value="ECO:0007669"/>
    <property type="project" value="InterPro"/>
</dbReference>
<dbReference type="InterPro" id="IPR012337">
    <property type="entry name" value="RNaseH-like_sf"/>
</dbReference>
<dbReference type="OrthoDB" id="9803231at2"/>
<reference evidence="4 5" key="1">
    <citation type="submission" date="2019-12" db="EMBL/GenBank/DDBJ databases">
        <title>Nesterenkonia muleiensis sp. nov., a novel actinobacterium isolated from sap of Populus euphratica.</title>
        <authorList>
            <person name="Wang R."/>
        </authorList>
    </citation>
    <scope>NUCLEOTIDE SEQUENCE [LARGE SCALE GENOMIC DNA]</scope>
    <source>
        <strain evidence="4 5">F10</strain>
    </source>
</reference>
<dbReference type="InterPro" id="IPR001584">
    <property type="entry name" value="Integrase_cat-core"/>
</dbReference>
<evidence type="ECO:0000313" key="4">
    <source>
        <dbReference type="EMBL" id="MVT25283.1"/>
    </source>
</evidence>
<dbReference type="Proteomes" id="UP000460157">
    <property type="component" value="Unassembled WGS sequence"/>
</dbReference>
<dbReference type="GO" id="GO:0032196">
    <property type="term" value="P:transposition"/>
    <property type="evidence" value="ECO:0007669"/>
    <property type="project" value="TreeGrafter"/>
</dbReference>
<dbReference type="PANTHER" id="PTHR10948">
    <property type="entry name" value="TRANSPOSASE"/>
    <property type="match status" value="1"/>
</dbReference>
<dbReference type="SUPFAM" id="SSF53098">
    <property type="entry name" value="Ribonuclease H-like"/>
    <property type="match status" value="1"/>
</dbReference>
<feature type="domain" description="Integrase catalytic" evidence="3">
    <location>
        <begin position="225"/>
        <end position="384"/>
    </location>
</feature>
<dbReference type="InterPro" id="IPR036397">
    <property type="entry name" value="RNaseH_sf"/>
</dbReference>
<evidence type="ECO:0000256" key="2">
    <source>
        <dbReference type="SAM" id="MobiDB-lite"/>
    </source>
</evidence>
<accession>A0A7K1UFM9</accession>
<dbReference type="InterPro" id="IPR053392">
    <property type="entry name" value="Transposase_IS30-like"/>
</dbReference>
<keyword evidence="5" id="KW-1185">Reference proteome</keyword>
<dbReference type="Gene3D" id="3.30.420.10">
    <property type="entry name" value="Ribonuclease H-like superfamily/Ribonuclease H"/>
    <property type="match status" value="1"/>
</dbReference>
<gene>
    <name evidence="4" type="ORF">GNZ21_02710</name>
</gene>
<dbReference type="GO" id="GO:0006310">
    <property type="term" value="P:DNA recombination"/>
    <property type="evidence" value="ECO:0007669"/>
    <property type="project" value="UniProtKB-KW"/>
</dbReference>
<dbReference type="PANTHER" id="PTHR10948:SF23">
    <property type="entry name" value="TRANSPOSASE INSI FOR INSERTION SEQUENCE ELEMENT IS30A-RELATED"/>
    <property type="match status" value="1"/>
</dbReference>
<dbReference type="AlphaFoldDB" id="A0A7K1UFM9"/>
<dbReference type="Gene3D" id="1.10.10.60">
    <property type="entry name" value="Homeodomain-like"/>
    <property type="match status" value="1"/>
</dbReference>
<dbReference type="GO" id="GO:0003676">
    <property type="term" value="F:nucleic acid binding"/>
    <property type="evidence" value="ECO:0007669"/>
    <property type="project" value="InterPro"/>
</dbReference>